<organism evidence="2 3">
    <name type="scientific">Roseiconus lacunae</name>
    <dbReference type="NCBI Taxonomy" id="2605694"/>
    <lineage>
        <taxon>Bacteria</taxon>
        <taxon>Pseudomonadati</taxon>
        <taxon>Planctomycetota</taxon>
        <taxon>Planctomycetia</taxon>
        <taxon>Pirellulales</taxon>
        <taxon>Pirellulaceae</taxon>
        <taxon>Roseiconus</taxon>
    </lineage>
</organism>
<name>A0ABT7PSM7_9BACT</name>
<evidence type="ECO:0000256" key="1">
    <source>
        <dbReference type="SAM" id="Phobius"/>
    </source>
</evidence>
<keyword evidence="1" id="KW-0812">Transmembrane</keyword>
<reference evidence="2 3" key="1">
    <citation type="submission" date="2023-06" db="EMBL/GenBank/DDBJ databases">
        <title>Roseiconus lacunae JC819 isolated from Gulf of Mannar region, Tamil Nadu.</title>
        <authorList>
            <person name="Pk S."/>
            <person name="Ch S."/>
            <person name="Ch V.R."/>
        </authorList>
    </citation>
    <scope>NUCLEOTIDE SEQUENCE [LARGE SCALE GENOMIC DNA]</scope>
    <source>
        <strain evidence="2 3">JC819</strain>
    </source>
</reference>
<accession>A0ABT7PSM7</accession>
<keyword evidence="3" id="KW-1185">Reference proteome</keyword>
<gene>
    <name evidence="2" type="ORF">QTN89_28905</name>
</gene>
<comment type="caution">
    <text evidence="2">The sequence shown here is derived from an EMBL/GenBank/DDBJ whole genome shotgun (WGS) entry which is preliminary data.</text>
</comment>
<sequence>MAVAFSFAFFGLVLYWPQITRHRLSDNAIVVSLHALIALSLIASICVLAFSYRFTAARVFGGIGVLMNVGLVSILAFIYWVLNYSGIKFTGPG</sequence>
<feature type="transmembrane region" description="Helical" evidence="1">
    <location>
        <begin position="31"/>
        <end position="52"/>
    </location>
</feature>
<protein>
    <submittedName>
        <fullName evidence="2">Uncharacterized protein</fullName>
    </submittedName>
</protein>
<evidence type="ECO:0000313" key="2">
    <source>
        <dbReference type="EMBL" id="MDM4019507.1"/>
    </source>
</evidence>
<keyword evidence="1" id="KW-0472">Membrane</keyword>
<evidence type="ECO:0000313" key="3">
    <source>
        <dbReference type="Proteomes" id="UP001239462"/>
    </source>
</evidence>
<dbReference type="Proteomes" id="UP001239462">
    <property type="component" value="Unassembled WGS sequence"/>
</dbReference>
<feature type="transmembrane region" description="Helical" evidence="1">
    <location>
        <begin position="59"/>
        <end position="82"/>
    </location>
</feature>
<proteinExistence type="predicted"/>
<keyword evidence="1" id="KW-1133">Transmembrane helix</keyword>
<dbReference type="EMBL" id="JASZZN010000089">
    <property type="protein sequence ID" value="MDM4019507.1"/>
    <property type="molecule type" value="Genomic_DNA"/>
</dbReference>
<dbReference type="RefSeq" id="WP_289167632.1">
    <property type="nucleotide sequence ID" value="NZ_JASZZN010000089.1"/>
</dbReference>